<dbReference type="SUPFAM" id="SSF52540">
    <property type="entry name" value="P-loop containing nucleoside triphosphate hydrolases"/>
    <property type="match status" value="1"/>
</dbReference>
<evidence type="ECO:0000256" key="6">
    <source>
        <dbReference type="SAM" id="MobiDB-lite"/>
    </source>
</evidence>
<gene>
    <name evidence="9" type="ORF">OT_ostta08g00660</name>
</gene>
<dbReference type="EC" id="3.6.4.13" evidence="1"/>
<keyword evidence="4 9" id="KW-0347">Helicase</keyword>
<dbReference type="OrthoDB" id="196131at2759"/>
<evidence type="ECO:0000256" key="4">
    <source>
        <dbReference type="ARBA" id="ARBA00022806"/>
    </source>
</evidence>
<dbReference type="CDD" id="cd00268">
    <property type="entry name" value="DEADc"/>
    <property type="match status" value="1"/>
</dbReference>
<keyword evidence="5" id="KW-0067">ATP-binding</keyword>
<dbReference type="AlphaFoldDB" id="A0A090M8B9"/>
<dbReference type="Pfam" id="PF00271">
    <property type="entry name" value="Helicase_C"/>
    <property type="match status" value="1"/>
</dbReference>
<evidence type="ECO:0000256" key="3">
    <source>
        <dbReference type="ARBA" id="ARBA00022801"/>
    </source>
</evidence>
<dbReference type="GeneID" id="9833426"/>
<dbReference type="InterPro" id="IPR014001">
    <property type="entry name" value="Helicase_ATP-bd"/>
</dbReference>
<evidence type="ECO:0000313" key="10">
    <source>
        <dbReference type="Proteomes" id="UP000009170"/>
    </source>
</evidence>
<feature type="compositionally biased region" description="Basic and acidic residues" evidence="6">
    <location>
        <begin position="553"/>
        <end position="563"/>
    </location>
</feature>
<protein>
    <recommendedName>
        <fullName evidence="1">RNA helicase</fullName>
        <ecNumber evidence="1">3.6.4.13</ecNumber>
    </recommendedName>
</protein>
<evidence type="ECO:0000259" key="8">
    <source>
        <dbReference type="PROSITE" id="PS51194"/>
    </source>
</evidence>
<dbReference type="Gene3D" id="3.40.50.300">
    <property type="entry name" value="P-loop containing nucleotide triphosphate hydrolases"/>
    <property type="match status" value="2"/>
</dbReference>
<evidence type="ECO:0000313" key="9">
    <source>
        <dbReference type="EMBL" id="CEG01359.1"/>
    </source>
</evidence>
<dbReference type="SMART" id="SM00487">
    <property type="entry name" value="DEXDc"/>
    <property type="match status" value="1"/>
</dbReference>
<name>A0A090M8B9_OSTTA</name>
<dbReference type="Proteomes" id="UP000009170">
    <property type="component" value="Unassembled WGS sequence"/>
</dbReference>
<proteinExistence type="predicted"/>
<dbReference type="PANTHER" id="PTHR47958">
    <property type="entry name" value="ATP-DEPENDENT RNA HELICASE DBP3"/>
    <property type="match status" value="1"/>
</dbReference>
<dbReference type="InterPro" id="IPR011545">
    <property type="entry name" value="DEAD/DEAH_box_helicase_dom"/>
</dbReference>
<reference evidence="9 10" key="2">
    <citation type="journal article" date="2014" name="BMC Genomics">
        <title>An improved genome of the model marine alga Ostreococcus tauri unfolds by assessing Illumina de novo assemblies.</title>
        <authorList>
            <person name="Blanc-Mathieu R."/>
            <person name="Verhelst B."/>
            <person name="Derelle E."/>
            <person name="Rombauts S."/>
            <person name="Bouget F.Y."/>
            <person name="Carre I."/>
            <person name="Chateau A."/>
            <person name="Eyre-Walker A."/>
            <person name="Grimsley N."/>
            <person name="Moreau H."/>
            <person name="Piegu B."/>
            <person name="Rivals E."/>
            <person name="Schackwitz W."/>
            <person name="Van de Peer Y."/>
            <person name="Piganeau G."/>
        </authorList>
    </citation>
    <scope>NUCLEOTIDE SEQUENCE [LARGE SCALE GENOMIC DNA]</scope>
    <source>
        <strain evidence="10">OTTH 0595 / CCAP 157/2 / RCC745</strain>
    </source>
</reference>
<dbReference type="Pfam" id="PF00270">
    <property type="entry name" value="DEAD"/>
    <property type="match status" value="1"/>
</dbReference>
<dbReference type="InterPro" id="IPR001650">
    <property type="entry name" value="Helicase_C-like"/>
</dbReference>
<feature type="region of interest" description="Disordered" evidence="6">
    <location>
        <begin position="549"/>
        <end position="619"/>
    </location>
</feature>
<dbReference type="PROSITE" id="PS51194">
    <property type="entry name" value="HELICASE_CTER"/>
    <property type="match status" value="1"/>
</dbReference>
<dbReference type="KEGG" id="ota:OT_ostta08g00660"/>
<dbReference type="GO" id="GO:0016787">
    <property type="term" value="F:hydrolase activity"/>
    <property type="evidence" value="ECO:0007669"/>
    <property type="project" value="UniProtKB-KW"/>
</dbReference>
<feature type="domain" description="Helicase C-terminal" evidence="8">
    <location>
        <begin position="379"/>
        <end position="545"/>
    </location>
</feature>
<dbReference type="GO" id="GO:0005524">
    <property type="term" value="F:ATP binding"/>
    <property type="evidence" value="ECO:0007669"/>
    <property type="project" value="UniProtKB-KW"/>
</dbReference>
<dbReference type="InParanoid" id="A0A090M8B9"/>
<dbReference type="SMART" id="SM00490">
    <property type="entry name" value="HELICc"/>
    <property type="match status" value="1"/>
</dbReference>
<reference evidence="10" key="1">
    <citation type="journal article" date="2006" name="Proc. Natl. Acad. Sci. U.S.A.">
        <title>Genome analysis of the smallest free-living eukaryote Ostreococcus tauri unveils many unique features.</title>
        <authorList>
            <person name="Derelle E."/>
            <person name="Ferraz C."/>
            <person name="Rombauts S."/>
            <person name="Rouze P."/>
            <person name="Worden A.Z."/>
            <person name="Robbens S."/>
            <person name="Partensky F."/>
            <person name="Degroeve S."/>
            <person name="Echeynie S."/>
            <person name="Cooke R."/>
            <person name="Saeys Y."/>
            <person name="Wuyts J."/>
            <person name="Jabbari K."/>
            <person name="Bowler C."/>
            <person name="Panaud O."/>
            <person name="Piegu B."/>
            <person name="Ball S.G."/>
            <person name="Ral J.-P."/>
            <person name="Bouget F.-Y."/>
            <person name="Piganeau G."/>
            <person name="De Baets B."/>
            <person name="Picard A."/>
            <person name="Delseny M."/>
            <person name="Demaille J."/>
            <person name="Van de Peer Y."/>
            <person name="Moreau H."/>
        </authorList>
    </citation>
    <scope>NUCLEOTIDE SEQUENCE [LARGE SCALE GENOMIC DNA]</scope>
    <source>
        <strain evidence="10">OTTH 0595 / CCAP 157/2 / RCC745</strain>
    </source>
</reference>
<keyword evidence="10" id="KW-1185">Reference proteome</keyword>
<evidence type="ECO:0000256" key="1">
    <source>
        <dbReference type="ARBA" id="ARBA00012552"/>
    </source>
</evidence>
<evidence type="ECO:0000256" key="5">
    <source>
        <dbReference type="ARBA" id="ARBA00022840"/>
    </source>
</evidence>
<dbReference type="PROSITE" id="PS51192">
    <property type="entry name" value="HELICASE_ATP_BIND_1"/>
    <property type="match status" value="1"/>
</dbReference>
<dbReference type="EMBL" id="CAID01000008">
    <property type="protein sequence ID" value="CEG01359.1"/>
    <property type="molecule type" value="Genomic_DNA"/>
</dbReference>
<feature type="domain" description="Helicase ATP-binding" evidence="7">
    <location>
        <begin position="190"/>
        <end position="367"/>
    </location>
</feature>
<dbReference type="CDD" id="cd18787">
    <property type="entry name" value="SF2_C_DEAD"/>
    <property type="match status" value="1"/>
</dbReference>
<evidence type="ECO:0000259" key="7">
    <source>
        <dbReference type="PROSITE" id="PS51192"/>
    </source>
</evidence>
<accession>A0A090M8B9</accession>
<dbReference type="InterPro" id="IPR044742">
    <property type="entry name" value="DEAD/DEAH_RhlB"/>
</dbReference>
<sequence length="678" mass="72530">MDDDADDADAGADDVDPLDAFMATLETTAARATTAKAAARRMDADDDADDAFARCGMMIGARARAVGARGRARAVDAAVDAAVDGCDAVDADGWETDGRGAPRDACGTVDHASMTYDAYVRATYVVPKELAELTVEAVEARREALDVRVDGETRAPVERFGQGGALDVHAIRALKRLGYETPTGIQAQCIPVICGGRDALGLATTGSGKTLAFLLPAYAQISRQRPLRKKEGPMALVLAPTRELATQIANEANAFNRAGVPARCCAIFGGASKHEQLKRLRAGAEIVVATPGRLIDVLHVKNSIDLRRVTYLALDEADRMLDMGFERAVLSICRAVRPDAQRVMFSATMPRNVRWLVNEVLADDFVTISHGQVGTANDDVRQLVHVFEDEVRRAFWFFERVGDFVNEGQTLVFVSQKSAVDELVKDLREMRGVRAVGLHGDMDQAERQSAMKAFKGEQAHVLVATDVAARGLHVQSIKTVVNLHPARDISTHVHRIGRTGRAGATDGVAYTLLTPLDCSPRFASQLERGLEDSGQQVPLDLKALARGSYNKRPRSDDHGEPLTHRHGKVGGRGVGFVGARAPTSAPHGGGRGARPIPRENFTAVPPPPSSETNFRSKQHAEALAQARARAESIAAQLVQPPPPPSIEESSSAASAAIAAARAIAARLTAAHPPTAEER</sequence>
<keyword evidence="2" id="KW-0547">Nucleotide-binding</keyword>
<evidence type="ECO:0000256" key="2">
    <source>
        <dbReference type="ARBA" id="ARBA00022741"/>
    </source>
</evidence>
<dbReference type="GO" id="GO:0003724">
    <property type="term" value="F:RNA helicase activity"/>
    <property type="evidence" value="ECO:0007669"/>
    <property type="project" value="UniProtKB-EC"/>
</dbReference>
<comment type="caution">
    <text evidence="9">The sequence shown here is derived from an EMBL/GenBank/DDBJ whole genome shotgun (WGS) entry which is preliminary data.</text>
</comment>
<dbReference type="RefSeq" id="XP_022840909.1">
    <property type="nucleotide sequence ID" value="XM_022983494.1"/>
</dbReference>
<dbReference type="STRING" id="70448.A0A090M8B9"/>
<keyword evidence="3" id="KW-0378">Hydrolase</keyword>
<organism evidence="9 10">
    <name type="scientific">Ostreococcus tauri</name>
    <name type="common">Marine green alga</name>
    <dbReference type="NCBI Taxonomy" id="70448"/>
    <lineage>
        <taxon>Eukaryota</taxon>
        <taxon>Viridiplantae</taxon>
        <taxon>Chlorophyta</taxon>
        <taxon>Mamiellophyceae</taxon>
        <taxon>Mamiellales</taxon>
        <taxon>Bathycoccaceae</taxon>
        <taxon>Ostreococcus</taxon>
    </lineage>
</organism>
<dbReference type="GO" id="GO:0003676">
    <property type="term" value="F:nucleic acid binding"/>
    <property type="evidence" value="ECO:0007669"/>
    <property type="project" value="InterPro"/>
</dbReference>
<dbReference type="InterPro" id="IPR027417">
    <property type="entry name" value="P-loop_NTPase"/>
</dbReference>